<dbReference type="InterPro" id="IPR032466">
    <property type="entry name" value="Metal_Hydrolase"/>
</dbReference>
<name>A0ABV9JIJ1_9GAMM</name>
<evidence type="ECO:0000256" key="5">
    <source>
        <dbReference type="ARBA" id="ARBA00022801"/>
    </source>
</evidence>
<dbReference type="CDD" id="cd01318">
    <property type="entry name" value="DHOase_IIb"/>
    <property type="match status" value="1"/>
</dbReference>
<dbReference type="PROSITE" id="PS00483">
    <property type="entry name" value="DIHYDROOROTASE_2"/>
    <property type="match status" value="1"/>
</dbReference>
<comment type="cofactor">
    <cofactor evidence="1">
        <name>Zn(2+)</name>
        <dbReference type="ChEBI" id="CHEBI:29105"/>
    </cofactor>
</comment>
<keyword evidence="5 7" id="KW-0378">Hydrolase</keyword>
<keyword evidence="8" id="KW-1185">Reference proteome</keyword>
<dbReference type="SUPFAM" id="SSF51556">
    <property type="entry name" value="Metallo-dependent hydrolases"/>
    <property type="match status" value="1"/>
</dbReference>
<evidence type="ECO:0000256" key="2">
    <source>
        <dbReference type="ARBA" id="ARBA00002368"/>
    </source>
</evidence>
<evidence type="ECO:0000259" key="6">
    <source>
        <dbReference type="Pfam" id="PF01979"/>
    </source>
</evidence>
<evidence type="ECO:0000256" key="1">
    <source>
        <dbReference type="ARBA" id="ARBA00001947"/>
    </source>
</evidence>
<dbReference type="InterPro" id="IPR050138">
    <property type="entry name" value="DHOase/Allantoinase_Hydrolase"/>
</dbReference>
<evidence type="ECO:0000313" key="8">
    <source>
        <dbReference type="Proteomes" id="UP001595962"/>
    </source>
</evidence>
<dbReference type="Proteomes" id="UP001595962">
    <property type="component" value="Unassembled WGS sequence"/>
</dbReference>
<evidence type="ECO:0000256" key="4">
    <source>
        <dbReference type="ARBA" id="ARBA00022723"/>
    </source>
</evidence>
<evidence type="ECO:0000313" key="7">
    <source>
        <dbReference type="EMBL" id="MFC4653904.1"/>
    </source>
</evidence>
<dbReference type="EC" id="3.5.2.3" evidence="7"/>
<comment type="caution">
    <text evidence="7">The sequence shown here is derived from an EMBL/GenBank/DDBJ whole genome shotgun (WGS) entry which is preliminary data.</text>
</comment>
<proteinExistence type="inferred from homology"/>
<organism evidence="7 8">
    <name type="scientific">Rheinheimera marina</name>
    <dbReference type="NCBI Taxonomy" id="1774958"/>
    <lineage>
        <taxon>Bacteria</taxon>
        <taxon>Pseudomonadati</taxon>
        <taxon>Pseudomonadota</taxon>
        <taxon>Gammaproteobacteria</taxon>
        <taxon>Chromatiales</taxon>
        <taxon>Chromatiaceae</taxon>
        <taxon>Rheinheimera</taxon>
    </lineage>
</organism>
<gene>
    <name evidence="7" type="ORF">ACFO3I_02575</name>
</gene>
<dbReference type="InterPro" id="IPR011059">
    <property type="entry name" value="Metal-dep_hydrolase_composite"/>
</dbReference>
<dbReference type="GO" id="GO:0004151">
    <property type="term" value="F:dihydroorotase activity"/>
    <property type="evidence" value="ECO:0007669"/>
    <property type="project" value="UniProtKB-EC"/>
</dbReference>
<dbReference type="PANTHER" id="PTHR43668:SF4">
    <property type="entry name" value="ALLANTOINASE"/>
    <property type="match status" value="1"/>
</dbReference>
<evidence type="ECO:0000256" key="3">
    <source>
        <dbReference type="ARBA" id="ARBA00010286"/>
    </source>
</evidence>
<accession>A0ABV9JIJ1</accession>
<comment type="function">
    <text evidence="2">Catalyzes the reversible cyclization of carbamoyl aspartate to dihydroorotate.</text>
</comment>
<dbReference type="PANTHER" id="PTHR43668">
    <property type="entry name" value="ALLANTOINASE"/>
    <property type="match status" value="1"/>
</dbReference>
<dbReference type="SUPFAM" id="SSF51338">
    <property type="entry name" value="Composite domain of metallo-dependent hydrolases"/>
    <property type="match status" value="1"/>
</dbReference>
<dbReference type="RefSeq" id="WP_377331495.1">
    <property type="nucleotide sequence ID" value="NZ_JBHSGB010000002.1"/>
</dbReference>
<dbReference type="Pfam" id="PF01979">
    <property type="entry name" value="Amidohydro_1"/>
    <property type="match status" value="1"/>
</dbReference>
<dbReference type="Gene3D" id="2.30.40.10">
    <property type="entry name" value="Urease, subunit C, domain 1"/>
    <property type="match status" value="1"/>
</dbReference>
<keyword evidence="4" id="KW-0479">Metal-binding</keyword>
<comment type="similarity">
    <text evidence="3">Belongs to the metallo-dependent hydrolases superfamily. DHOase family. Class I DHOase subfamily.</text>
</comment>
<protein>
    <submittedName>
        <fullName evidence="7">Dihydroorotase</fullName>
        <ecNumber evidence="7">3.5.2.3</ecNumber>
    </submittedName>
</protein>
<dbReference type="EMBL" id="JBHSGB010000002">
    <property type="protein sequence ID" value="MFC4653904.1"/>
    <property type="molecule type" value="Genomic_DNA"/>
</dbReference>
<dbReference type="Gene3D" id="3.20.20.140">
    <property type="entry name" value="Metal-dependent hydrolases"/>
    <property type="match status" value="1"/>
</dbReference>
<feature type="domain" description="Amidohydrolase-related" evidence="6">
    <location>
        <begin position="52"/>
        <end position="422"/>
    </location>
</feature>
<reference evidence="8" key="1">
    <citation type="journal article" date="2019" name="Int. J. Syst. Evol. Microbiol.">
        <title>The Global Catalogue of Microorganisms (GCM) 10K type strain sequencing project: providing services to taxonomists for standard genome sequencing and annotation.</title>
        <authorList>
            <consortium name="The Broad Institute Genomics Platform"/>
            <consortium name="The Broad Institute Genome Sequencing Center for Infectious Disease"/>
            <person name="Wu L."/>
            <person name="Ma J."/>
        </authorList>
    </citation>
    <scope>NUCLEOTIDE SEQUENCE [LARGE SCALE GENOMIC DNA]</scope>
    <source>
        <strain evidence="8">DT28</strain>
    </source>
</reference>
<dbReference type="InterPro" id="IPR006680">
    <property type="entry name" value="Amidohydro-rel"/>
</dbReference>
<dbReference type="NCBIfam" id="NF006688">
    <property type="entry name" value="PRK09236.1"/>
    <property type="match status" value="1"/>
</dbReference>
<dbReference type="InterPro" id="IPR002195">
    <property type="entry name" value="Dihydroorotase_CS"/>
</dbReference>
<sequence>MNRTLILNAQLVNEGLVRQADLFIENNRIARIDHGLQHLPTDKVIDASGLLLLPGMIDDQVHFREPGLTTKGSIASESAAAVAGGITSFMEMPNVNPPTLNQQALQHKFAIAARHSAANYSFYLGASHSNLDQIKAVDITKVCGVKVFMGASTGNLLVDNPVALEAIFRECPVLIATHCEDGNVIAANQQRLLAQGIRDFGPEHHPLLRDTESCYASSSYAVSLARKYHSQLHVLHLTTAKELELFSSLPVGKKHITAEVCVHHLRYSNQDYARLGNLLKCNPAVKSLADRDALRAALLDGRIDIIATDHAPHLLSEKQLPYPQAPAGLPLVQHALLSAYQLVRDGLLSLPQLVEKTAHAPAQRFAVAERGYLREGYFADLVLLAPQQQTQVTREDLLYRCGWSPLEGETLAGRIVSTFVNGALRYHQGRILPARYEHWAQAQALRFLR</sequence>